<dbReference type="EMBL" id="CP021425">
    <property type="protein sequence ID" value="ARU54693.1"/>
    <property type="molecule type" value="Genomic_DNA"/>
</dbReference>
<dbReference type="InterPro" id="IPR029024">
    <property type="entry name" value="TerB-like"/>
</dbReference>
<organism evidence="2 3">
    <name type="scientific">Oleiphilus messinensis</name>
    <dbReference type="NCBI Taxonomy" id="141451"/>
    <lineage>
        <taxon>Bacteria</taxon>
        <taxon>Pseudomonadati</taxon>
        <taxon>Pseudomonadota</taxon>
        <taxon>Gammaproteobacteria</taxon>
        <taxon>Oceanospirillales</taxon>
        <taxon>Oleiphilaceae</taxon>
        <taxon>Oleiphilus</taxon>
    </lineage>
</organism>
<dbReference type="InterPro" id="IPR007791">
    <property type="entry name" value="DjlA_N"/>
</dbReference>
<dbReference type="RefSeq" id="WP_087459867.1">
    <property type="nucleotide sequence ID" value="NZ_CP021425.1"/>
</dbReference>
<reference evidence="2 3" key="1">
    <citation type="submission" date="2017-05" db="EMBL/GenBank/DDBJ databases">
        <title>Genomic insights into alkan degradation activity of Oleiphilus messinensis.</title>
        <authorList>
            <person name="Kozyavkin S.A."/>
            <person name="Slesarev A.I."/>
            <person name="Golyshin P.N."/>
            <person name="Korzhenkov A."/>
            <person name="Golyshina O.N."/>
            <person name="Toshchakov S.V."/>
        </authorList>
    </citation>
    <scope>NUCLEOTIDE SEQUENCE [LARGE SCALE GENOMIC DNA]</scope>
    <source>
        <strain evidence="2 3">ME102</strain>
    </source>
</reference>
<evidence type="ECO:0000313" key="2">
    <source>
        <dbReference type="EMBL" id="ARU54693.1"/>
    </source>
</evidence>
<evidence type="ECO:0000313" key="3">
    <source>
        <dbReference type="Proteomes" id="UP000196027"/>
    </source>
</evidence>
<dbReference type="AlphaFoldDB" id="A0A1Y0I5L2"/>
<accession>A0A1Y0I5L2</accession>
<dbReference type="Proteomes" id="UP000196027">
    <property type="component" value="Chromosome"/>
</dbReference>
<dbReference type="Pfam" id="PF05099">
    <property type="entry name" value="TerB"/>
    <property type="match status" value="1"/>
</dbReference>
<name>A0A1Y0I5L2_9GAMM</name>
<dbReference type="CDD" id="cd07176">
    <property type="entry name" value="terB"/>
    <property type="match status" value="1"/>
</dbReference>
<protein>
    <submittedName>
        <fullName evidence="2">Tellurite resistance protein TerB</fullName>
    </submittedName>
</protein>
<dbReference type="KEGG" id="ome:OLMES_0590"/>
<gene>
    <name evidence="2" type="ORF">OLMES_0590</name>
</gene>
<dbReference type="OrthoDB" id="6543050at2"/>
<sequence length="150" mass="16520">MSFSSFISGLKQKTNEMKDEVLKFKNKNFLNAATAGSALIAMADGTLDAAEKQKMIRFIESNDALKVFKTTEVITSFKEYVDNFEFDKDIGESKAFEALNKLKGNEIACRTVMRLILSIAASDGVFDDSEKAVAKKIAVELGLTPGDFEL</sequence>
<dbReference type="SUPFAM" id="SSF158682">
    <property type="entry name" value="TerB-like"/>
    <property type="match status" value="1"/>
</dbReference>
<proteinExistence type="predicted"/>
<dbReference type="Gene3D" id="1.10.3680.10">
    <property type="entry name" value="TerB-like"/>
    <property type="match status" value="1"/>
</dbReference>
<feature type="domain" description="Co-chaperone DjlA N-terminal" evidence="1">
    <location>
        <begin position="32"/>
        <end position="149"/>
    </location>
</feature>
<keyword evidence="3" id="KW-1185">Reference proteome</keyword>
<evidence type="ECO:0000259" key="1">
    <source>
        <dbReference type="Pfam" id="PF05099"/>
    </source>
</evidence>